<evidence type="ECO:0000256" key="4">
    <source>
        <dbReference type="ARBA" id="ARBA00023014"/>
    </source>
</evidence>
<feature type="domain" description="Aconitase/3-isopropylmalate dehydratase large subunit alpha/beta/alpha" evidence="8">
    <location>
        <begin position="22"/>
        <end position="411"/>
    </location>
</feature>
<keyword evidence="10" id="KW-1185">Reference proteome</keyword>
<evidence type="ECO:0000256" key="3">
    <source>
        <dbReference type="ARBA" id="ARBA00023004"/>
    </source>
</evidence>
<dbReference type="InterPro" id="IPR050067">
    <property type="entry name" value="IPM_dehydratase_rel_enz"/>
</dbReference>
<dbReference type="InterPro" id="IPR001030">
    <property type="entry name" value="Acoase/IPM_deHydtase_lsu_aba"/>
</dbReference>
<dbReference type="EC" id="4.2.1.33" evidence="7"/>
<name>A0ABT9XHW3_9BACL</name>
<evidence type="ECO:0000313" key="10">
    <source>
        <dbReference type="Proteomes" id="UP001232973"/>
    </source>
</evidence>
<dbReference type="HAMAP" id="MF_01027">
    <property type="entry name" value="LeuC_type2"/>
    <property type="match status" value="1"/>
</dbReference>
<feature type="binding site" evidence="7">
    <location>
        <position position="300"/>
    </location>
    <ligand>
        <name>[4Fe-4S] cluster</name>
        <dbReference type="ChEBI" id="CHEBI:49883"/>
    </ligand>
</feature>
<dbReference type="NCBIfam" id="TIGR02086">
    <property type="entry name" value="IPMI_arch"/>
    <property type="match status" value="1"/>
</dbReference>
<feature type="binding site" evidence="7">
    <location>
        <position position="360"/>
    </location>
    <ligand>
        <name>[4Fe-4S] cluster</name>
        <dbReference type="ChEBI" id="CHEBI:49883"/>
    </ligand>
</feature>
<keyword evidence="7" id="KW-0432">Leucine biosynthesis</keyword>
<dbReference type="PANTHER" id="PTHR43822:SF2">
    <property type="entry name" value="HOMOACONITASE, MITOCHONDRIAL"/>
    <property type="match status" value="1"/>
</dbReference>
<dbReference type="GO" id="GO:0047508">
    <property type="term" value="F:(R)-2-methylmalate dehydratase activity"/>
    <property type="evidence" value="ECO:0007669"/>
    <property type="project" value="UniProtKB-EC"/>
</dbReference>
<comment type="catalytic activity">
    <reaction evidence="7">
        <text>(2R,3S)-3-isopropylmalate = (2S)-2-isopropylmalate</text>
        <dbReference type="Rhea" id="RHEA:32287"/>
        <dbReference type="ChEBI" id="CHEBI:1178"/>
        <dbReference type="ChEBI" id="CHEBI:35121"/>
        <dbReference type="EC" id="4.2.1.33"/>
    </reaction>
</comment>
<evidence type="ECO:0000256" key="6">
    <source>
        <dbReference type="ARBA" id="ARBA00023501"/>
    </source>
</evidence>
<keyword evidence="2 7" id="KW-0479">Metal-binding</keyword>
<dbReference type="EMBL" id="JAUSTP010000012">
    <property type="protein sequence ID" value="MDQ0189908.1"/>
    <property type="molecule type" value="Genomic_DNA"/>
</dbReference>
<accession>A0ABT9XHW3</accession>
<dbReference type="PANTHER" id="PTHR43822">
    <property type="entry name" value="HOMOACONITASE, MITOCHONDRIAL-RELATED"/>
    <property type="match status" value="1"/>
</dbReference>
<evidence type="ECO:0000256" key="1">
    <source>
        <dbReference type="ARBA" id="ARBA00022485"/>
    </source>
</evidence>
<dbReference type="CDD" id="cd01583">
    <property type="entry name" value="IPMI"/>
    <property type="match status" value="1"/>
</dbReference>
<feature type="binding site" evidence="7">
    <location>
        <position position="363"/>
    </location>
    <ligand>
        <name>[4Fe-4S] cluster</name>
        <dbReference type="ChEBI" id="CHEBI:49883"/>
    </ligand>
</feature>
<keyword evidence="1 7" id="KW-0004">4Fe-4S</keyword>
<comment type="similarity">
    <text evidence="7">Belongs to the aconitase/IPM isomerase family. LeuC type 2 subfamily.</text>
</comment>
<dbReference type="InterPro" id="IPR033941">
    <property type="entry name" value="IPMI_cat"/>
</dbReference>
<reference evidence="9 10" key="1">
    <citation type="submission" date="2023-07" db="EMBL/GenBank/DDBJ databases">
        <title>Genomic Encyclopedia of Type Strains, Phase IV (KMG-IV): sequencing the most valuable type-strain genomes for metagenomic binning, comparative biology and taxonomic classification.</title>
        <authorList>
            <person name="Goeker M."/>
        </authorList>
    </citation>
    <scope>NUCLEOTIDE SEQUENCE [LARGE SCALE GENOMIC DNA]</scope>
    <source>
        <strain evidence="9 10">DSM 4006</strain>
    </source>
</reference>
<dbReference type="Proteomes" id="UP001232973">
    <property type="component" value="Unassembled WGS sequence"/>
</dbReference>
<dbReference type="SUPFAM" id="SSF53732">
    <property type="entry name" value="Aconitase iron-sulfur domain"/>
    <property type="match status" value="1"/>
</dbReference>
<dbReference type="Pfam" id="PF00330">
    <property type="entry name" value="Aconitase"/>
    <property type="match status" value="1"/>
</dbReference>
<comment type="cofactor">
    <cofactor evidence="7">
        <name>[4Fe-4S] cluster</name>
        <dbReference type="ChEBI" id="CHEBI:49883"/>
    </cofactor>
    <text evidence="7">Binds 1 [4Fe-4S] cluster per subunit.</text>
</comment>
<dbReference type="PRINTS" id="PR00415">
    <property type="entry name" value="ACONITASE"/>
</dbReference>
<proteinExistence type="inferred from homology"/>
<dbReference type="GO" id="GO:0003861">
    <property type="term" value="F:3-isopropylmalate dehydratase activity"/>
    <property type="evidence" value="ECO:0007669"/>
    <property type="project" value="UniProtKB-EC"/>
</dbReference>
<comment type="catalytic activity">
    <reaction evidence="6">
        <text>citrate = D-threo-isocitrate</text>
        <dbReference type="Rhea" id="RHEA:10336"/>
        <dbReference type="ChEBI" id="CHEBI:15562"/>
        <dbReference type="ChEBI" id="CHEBI:16947"/>
        <dbReference type="EC" id="4.2.1.3"/>
    </reaction>
</comment>
<evidence type="ECO:0000256" key="2">
    <source>
        <dbReference type="ARBA" id="ARBA00022723"/>
    </source>
</evidence>
<evidence type="ECO:0000256" key="7">
    <source>
        <dbReference type="HAMAP-Rule" id="MF_01027"/>
    </source>
</evidence>
<keyword evidence="7" id="KW-0100">Branched-chain amino acid biosynthesis</keyword>
<comment type="pathway">
    <text evidence="7">Amino-acid biosynthesis; L-leucine biosynthesis; L-leucine from 3-methyl-2-oxobutanoate: step 2/4.</text>
</comment>
<evidence type="ECO:0000313" key="9">
    <source>
        <dbReference type="EMBL" id="MDQ0189908.1"/>
    </source>
</evidence>
<dbReference type="InterPro" id="IPR011826">
    <property type="entry name" value="HAcnase/IPMdehydase_lsu_prok"/>
</dbReference>
<keyword evidence="7" id="KW-0028">Amino-acid biosynthesis</keyword>
<dbReference type="InterPro" id="IPR015931">
    <property type="entry name" value="Acnase/IPM_dHydase_lsu_aba_1/3"/>
</dbReference>
<protein>
    <recommendedName>
        <fullName evidence="7">3-isopropylmalate dehydratase large subunit</fullName>
        <ecNumber evidence="7">4.2.1.33</ecNumber>
    </recommendedName>
    <alternativeName>
        <fullName evidence="7">Alpha-IPM isomerase</fullName>
        <shortName evidence="7">IPMI</shortName>
    </alternativeName>
    <alternativeName>
        <fullName evidence="7">Isopropylmalate isomerase</fullName>
    </alternativeName>
</protein>
<dbReference type="NCBIfam" id="TIGR01343">
    <property type="entry name" value="hacA_fam"/>
    <property type="match status" value="1"/>
</dbReference>
<dbReference type="InterPro" id="IPR036008">
    <property type="entry name" value="Aconitase_4Fe-4S_dom"/>
</dbReference>
<organism evidence="9 10">
    <name type="scientific">Alicyclobacillus cycloheptanicus</name>
    <dbReference type="NCBI Taxonomy" id="1457"/>
    <lineage>
        <taxon>Bacteria</taxon>
        <taxon>Bacillati</taxon>
        <taxon>Bacillota</taxon>
        <taxon>Bacilli</taxon>
        <taxon>Bacillales</taxon>
        <taxon>Alicyclobacillaceae</taxon>
        <taxon>Alicyclobacillus</taxon>
    </lineage>
</organism>
<evidence type="ECO:0000259" key="8">
    <source>
        <dbReference type="Pfam" id="PF00330"/>
    </source>
</evidence>
<keyword evidence="5 7" id="KW-0456">Lyase</keyword>
<comment type="caution">
    <text evidence="9">The sequence shown here is derived from an EMBL/GenBank/DDBJ whole genome shotgun (WGS) entry which is preliminary data.</text>
</comment>
<dbReference type="NCBIfam" id="NF001614">
    <property type="entry name" value="PRK00402.1"/>
    <property type="match status" value="1"/>
</dbReference>
<keyword evidence="4 7" id="KW-0411">Iron-sulfur</keyword>
<comment type="subunit">
    <text evidence="7">Heterodimer of LeuC and LeuD.</text>
</comment>
<dbReference type="Gene3D" id="3.30.499.10">
    <property type="entry name" value="Aconitase, domain 3"/>
    <property type="match status" value="2"/>
</dbReference>
<comment type="function">
    <text evidence="7">Catalyzes the isomerization between 2-isopropylmalate and 3-isopropylmalate, via the formation of 2-isopropylmaleate.</text>
</comment>
<sequence length="438" mass="46079">MGKTLVQKIAERASGVKDVQPGMIVTVNVDIAMMHDSTGPRRIGKTMEKLGRKVWNPDKVVLITDHFTPANDSVEAEILRITREFAKAQGIKRFHEAEGICHIVPVEMGYVRPGMMYVGADSHSTTAGAVGAFAIAVGSTDMLGIMVTGQTWIKVPETIRVTWKGNLPKGAMAKDMMLALISKMGGDGATYQAVEYTGTAVERLSMDERLVLSNMSIELGAKAGVIAPNQIVFDYLAERGVTEFDAVYADGDANYIREVVMDASALRPLVAKPHAPENVDTAKNLEDEGVRIHQAYIGACTGAKFTDLEAAAQVLRGRHVAPGVRLLVAPASVRVFRQAVEAGIVTTLLEAGAQFLPTGCGACAGLGHGILAAGEVCISSTNRNFPGRMGNRQSSVYLGSPATVAASAVAGYVADPATVAGTDAIGTEVAAVARGVAE</sequence>
<evidence type="ECO:0000256" key="5">
    <source>
        <dbReference type="ARBA" id="ARBA00023239"/>
    </source>
</evidence>
<dbReference type="RefSeq" id="WP_274456979.1">
    <property type="nucleotide sequence ID" value="NZ_CP067097.1"/>
</dbReference>
<keyword evidence="3 7" id="KW-0408">Iron</keyword>
<dbReference type="InterPro" id="IPR006251">
    <property type="entry name" value="Homoacnase/IPMdehydase_lsu"/>
</dbReference>
<gene>
    <name evidence="7" type="primary">leuC</name>
    <name evidence="9" type="ORF">J2S03_001771</name>
</gene>